<feature type="repeat" description="WD" evidence="5">
    <location>
        <begin position="62"/>
        <end position="97"/>
    </location>
</feature>
<sequence>MANLLELVTAEQLEVYELTGLKGEGLGLSFSSEGNCIAICGNDPNILLFDNYVDCKKGGFPLVGHKNAVLEVCWSKQSNGTLVSCSADRTVGLWDVEFLKCLTRFKGHSEIVNSCKIEDSIIVSGSDDGTVRVWDIRVSTKESCIYEHKWNYQITAVTLDCNMSNIYCGGIENIIFCIDLRGNNIAKITGHNDTITGLDIRSETDQLVSNSMDGSIIIWDVRPYSLVEDRKLSTLVGSQHNFEKNLHRVRWNGDGDLIAAASSDCYVYIWSVKYQKLFQKLPGHTGATTDVSFHPKLPIIASIGMDRRALIGKYTN</sequence>
<feature type="repeat" description="WD" evidence="5">
    <location>
        <begin position="188"/>
        <end position="229"/>
    </location>
</feature>
<keyword evidence="3" id="KW-0677">Repeat</keyword>
<dbReference type="SMART" id="SM00320">
    <property type="entry name" value="WD40"/>
    <property type="match status" value="7"/>
</dbReference>
<dbReference type="PRINTS" id="PR00320">
    <property type="entry name" value="GPROTEINBRPT"/>
</dbReference>
<dbReference type="VEuPathDB" id="CryptoDB:cand_015930"/>
<dbReference type="PANTHER" id="PTHR44006">
    <property type="entry name" value="U5 SMALL NUCLEAR RIBONUCLEOPROTEIN 40 KDA PROTEIN"/>
    <property type="match status" value="1"/>
</dbReference>
<dbReference type="EMBL" id="LRBS01000033">
    <property type="protein sequence ID" value="OII77586.1"/>
    <property type="molecule type" value="Genomic_DNA"/>
</dbReference>
<dbReference type="CDD" id="cd00200">
    <property type="entry name" value="WD40"/>
    <property type="match status" value="1"/>
</dbReference>
<keyword evidence="1 5" id="KW-0853">WD repeat</keyword>
<dbReference type="GO" id="GO:0008380">
    <property type="term" value="P:RNA splicing"/>
    <property type="evidence" value="ECO:0007669"/>
    <property type="project" value="UniProtKB-KW"/>
</dbReference>
<dbReference type="InterPro" id="IPR001680">
    <property type="entry name" value="WD40_rpt"/>
</dbReference>
<dbReference type="OrthoDB" id="1068471at2759"/>
<dbReference type="InterPro" id="IPR052234">
    <property type="entry name" value="U5_snRNP_Component"/>
</dbReference>
<dbReference type="InterPro" id="IPR015943">
    <property type="entry name" value="WD40/YVTN_repeat-like_dom_sf"/>
</dbReference>
<dbReference type="InterPro" id="IPR019775">
    <property type="entry name" value="WD40_repeat_CS"/>
</dbReference>
<evidence type="ECO:0000256" key="3">
    <source>
        <dbReference type="ARBA" id="ARBA00022737"/>
    </source>
</evidence>
<feature type="repeat" description="WD" evidence="5">
    <location>
        <begin position="249"/>
        <end position="280"/>
    </location>
</feature>
<dbReference type="PANTHER" id="PTHR44006:SF1">
    <property type="entry name" value="U5 SMALL NUCLEAR RIBONUCLEOPROTEIN 40 KDA PROTEIN"/>
    <property type="match status" value="1"/>
</dbReference>
<name>A0A1J4MTL8_9CRYT</name>
<evidence type="ECO:0000256" key="1">
    <source>
        <dbReference type="ARBA" id="ARBA00022574"/>
    </source>
</evidence>
<proteinExistence type="predicted"/>
<gene>
    <name evidence="6" type="ORF">cand_015930</name>
</gene>
<dbReference type="InterPro" id="IPR020472">
    <property type="entry name" value="WD40_PAC1"/>
</dbReference>
<accession>A0A1J4MTL8</accession>
<dbReference type="PROSITE" id="PS50294">
    <property type="entry name" value="WD_REPEATS_REGION"/>
    <property type="match status" value="3"/>
</dbReference>
<keyword evidence="7" id="KW-1185">Reference proteome</keyword>
<dbReference type="AlphaFoldDB" id="A0A1J4MTL8"/>
<evidence type="ECO:0000256" key="5">
    <source>
        <dbReference type="PROSITE-ProRule" id="PRU00221"/>
    </source>
</evidence>
<dbReference type="Pfam" id="PF00400">
    <property type="entry name" value="WD40"/>
    <property type="match status" value="5"/>
</dbReference>
<dbReference type="InterPro" id="IPR036322">
    <property type="entry name" value="WD40_repeat_dom_sf"/>
</dbReference>
<keyword evidence="2" id="KW-0507">mRNA processing</keyword>
<dbReference type="GO" id="GO:0071013">
    <property type="term" value="C:catalytic step 2 spliceosome"/>
    <property type="evidence" value="ECO:0007669"/>
    <property type="project" value="TreeGrafter"/>
</dbReference>
<dbReference type="Gene3D" id="2.130.10.10">
    <property type="entry name" value="YVTN repeat-like/Quinoprotein amine dehydrogenase"/>
    <property type="match status" value="1"/>
</dbReference>
<dbReference type="GO" id="GO:0003723">
    <property type="term" value="F:RNA binding"/>
    <property type="evidence" value="ECO:0007669"/>
    <property type="project" value="TreeGrafter"/>
</dbReference>
<evidence type="ECO:0000256" key="4">
    <source>
        <dbReference type="ARBA" id="ARBA00023187"/>
    </source>
</evidence>
<dbReference type="RefSeq" id="XP_067069432.1">
    <property type="nucleotide sequence ID" value="XM_067211828.1"/>
</dbReference>
<organism evidence="6 7">
    <name type="scientific">Cryptosporidium andersoni</name>
    <dbReference type="NCBI Taxonomy" id="117008"/>
    <lineage>
        <taxon>Eukaryota</taxon>
        <taxon>Sar</taxon>
        <taxon>Alveolata</taxon>
        <taxon>Apicomplexa</taxon>
        <taxon>Conoidasida</taxon>
        <taxon>Coccidia</taxon>
        <taxon>Eucoccidiorida</taxon>
        <taxon>Eimeriorina</taxon>
        <taxon>Cryptosporidiidae</taxon>
        <taxon>Cryptosporidium</taxon>
    </lineage>
</organism>
<dbReference type="GO" id="GO:0006397">
    <property type="term" value="P:mRNA processing"/>
    <property type="evidence" value="ECO:0007669"/>
    <property type="project" value="UniProtKB-KW"/>
</dbReference>
<evidence type="ECO:0000313" key="6">
    <source>
        <dbReference type="EMBL" id="OII77586.1"/>
    </source>
</evidence>
<dbReference type="PROSITE" id="PS00678">
    <property type="entry name" value="WD_REPEATS_1"/>
    <property type="match status" value="2"/>
</dbReference>
<dbReference type="PROSITE" id="PS50082">
    <property type="entry name" value="WD_REPEATS_2"/>
    <property type="match status" value="4"/>
</dbReference>
<reference evidence="6 7" key="1">
    <citation type="submission" date="2016-10" db="EMBL/GenBank/DDBJ databases">
        <title>Reductive evolution of mitochondrial metabolism and differential evolution of invasion-related proteins in Cryptosporidium.</title>
        <authorList>
            <person name="Liu S."/>
            <person name="Roellig D.M."/>
            <person name="Guo Y."/>
            <person name="Li N."/>
            <person name="Frace M.A."/>
            <person name="Tang K."/>
            <person name="Zhang L."/>
            <person name="Feng Y."/>
            <person name="Xiao L."/>
        </authorList>
    </citation>
    <scope>NUCLEOTIDE SEQUENCE [LARGE SCALE GENOMIC DNA]</scope>
    <source>
        <strain evidence="6">30847</strain>
    </source>
</reference>
<dbReference type="Proteomes" id="UP000186804">
    <property type="component" value="Unassembled WGS sequence"/>
</dbReference>
<comment type="caution">
    <text evidence="6">The sequence shown here is derived from an EMBL/GenBank/DDBJ whole genome shotgun (WGS) entry which is preliminary data.</text>
</comment>
<evidence type="ECO:0000256" key="2">
    <source>
        <dbReference type="ARBA" id="ARBA00022664"/>
    </source>
</evidence>
<evidence type="ECO:0000313" key="7">
    <source>
        <dbReference type="Proteomes" id="UP000186804"/>
    </source>
</evidence>
<dbReference type="SUPFAM" id="SSF50978">
    <property type="entry name" value="WD40 repeat-like"/>
    <property type="match status" value="1"/>
</dbReference>
<keyword evidence="4" id="KW-0508">mRNA splicing</keyword>
<protein>
    <submittedName>
        <fullName evidence="6">Uncharacterized protein</fullName>
    </submittedName>
</protein>
<feature type="repeat" description="WD" evidence="5">
    <location>
        <begin position="105"/>
        <end position="137"/>
    </location>
</feature>
<dbReference type="GeneID" id="92365778"/>